<proteinExistence type="predicted"/>
<dbReference type="EnsemblMetazoa" id="Aqu2.1.34130_001">
    <property type="protein sequence ID" value="Aqu2.1.34130_001"/>
    <property type="gene ID" value="Aqu2.1.34130"/>
</dbReference>
<dbReference type="AlphaFoldDB" id="A0A1X7V1L3"/>
<protein>
    <submittedName>
        <fullName evidence="1">Uncharacterized protein</fullName>
    </submittedName>
</protein>
<accession>A0A1X7V1L3</accession>
<reference evidence="1" key="1">
    <citation type="submission" date="2017-05" db="UniProtKB">
        <authorList>
            <consortium name="EnsemblMetazoa"/>
        </authorList>
    </citation>
    <scope>IDENTIFICATION</scope>
</reference>
<dbReference type="InParanoid" id="A0A1X7V1L3"/>
<organism evidence="1">
    <name type="scientific">Amphimedon queenslandica</name>
    <name type="common">Sponge</name>
    <dbReference type="NCBI Taxonomy" id="400682"/>
    <lineage>
        <taxon>Eukaryota</taxon>
        <taxon>Metazoa</taxon>
        <taxon>Porifera</taxon>
        <taxon>Demospongiae</taxon>
        <taxon>Heteroscleromorpha</taxon>
        <taxon>Haplosclerida</taxon>
        <taxon>Niphatidae</taxon>
        <taxon>Amphimedon</taxon>
    </lineage>
</organism>
<sequence length="66" mass="7469">NLIIDLQITCMLHNITAVAAELLLKAFIDNCNFLAKISIIPKNHNPPVYGSRHLSYFDYVAPRMIV</sequence>
<name>A0A1X7V1L3_AMPQE</name>
<evidence type="ECO:0000313" key="1">
    <source>
        <dbReference type="EnsemblMetazoa" id="Aqu2.1.34130_001"/>
    </source>
</evidence>